<dbReference type="PANTHER" id="PTHR33744:SF15">
    <property type="entry name" value="CARBOHYDRATE DIACID REGULATOR"/>
    <property type="match status" value="1"/>
</dbReference>
<proteinExistence type="predicted"/>
<dbReference type="InterPro" id="IPR009057">
    <property type="entry name" value="Homeodomain-like_sf"/>
</dbReference>
<reference evidence="2 3" key="1">
    <citation type="submission" date="2017-05" db="EMBL/GenBank/DDBJ databases">
        <title>Vagococcus spp. assemblies.</title>
        <authorList>
            <person name="Gulvik C.A."/>
        </authorList>
    </citation>
    <scope>NUCLEOTIDE SEQUENCE [LARGE SCALE GENOMIC DNA]</scope>
    <source>
        <strain evidence="2 3">SS1714</strain>
    </source>
</reference>
<feature type="domain" description="PucR C-terminal helix-turn-helix" evidence="1">
    <location>
        <begin position="244"/>
        <end position="290"/>
    </location>
</feature>
<dbReference type="Pfam" id="PF13556">
    <property type="entry name" value="HTH_30"/>
    <property type="match status" value="1"/>
</dbReference>
<protein>
    <recommendedName>
        <fullName evidence="1">PucR C-terminal helix-turn-helix domain-containing protein</fullName>
    </recommendedName>
</protein>
<dbReference type="EMBL" id="NGKB01000017">
    <property type="protein sequence ID" value="RSU10593.1"/>
    <property type="molecule type" value="Genomic_DNA"/>
</dbReference>
<evidence type="ECO:0000313" key="2">
    <source>
        <dbReference type="EMBL" id="RSU10593.1"/>
    </source>
</evidence>
<evidence type="ECO:0000259" key="1">
    <source>
        <dbReference type="Pfam" id="PF13556"/>
    </source>
</evidence>
<dbReference type="SUPFAM" id="SSF46689">
    <property type="entry name" value="Homeodomain-like"/>
    <property type="match status" value="1"/>
</dbReference>
<dbReference type="AlphaFoldDB" id="A0A430ARA4"/>
<dbReference type="OrthoDB" id="9792148at2"/>
<gene>
    <name evidence="2" type="ORF">CBF28_13540</name>
</gene>
<accession>A0A430ARA4</accession>
<dbReference type="PANTHER" id="PTHR33744">
    <property type="entry name" value="CARBOHYDRATE DIACID REGULATOR"/>
    <property type="match status" value="1"/>
</dbReference>
<organism evidence="2 3">
    <name type="scientific">Vagococcus carniphilus</name>
    <dbReference type="NCBI Taxonomy" id="218144"/>
    <lineage>
        <taxon>Bacteria</taxon>
        <taxon>Bacillati</taxon>
        <taxon>Bacillota</taxon>
        <taxon>Bacilli</taxon>
        <taxon>Lactobacillales</taxon>
        <taxon>Enterococcaceae</taxon>
        <taxon>Vagococcus</taxon>
    </lineage>
</organism>
<sequence length="293" mass="34492">MIHSAKGRTLLMQLKELQAIYPQGTISHTPSEDDTLLSLPIKNQWFLLPTEKLTENEVKLLTTILPEPSMTSDLNDHPWYQYLFLQKPFPITETTYRVIQLKIKKESPNAMEWLTHLSKLFNQVEDFFFIDATTALIIEERSTIIYQKSDLEGMLLTLESEFLIQAKAFIGAFNEANQQFVPYFFEEQQIFIDYVSRKKNIFSFQDVAIDYLTKDKITDSQIMQTLKDVLNIDDELKRIIKTLWLKQGNITSTSKELYIHRNTLQYRLEKFYERTGFSLKDMSDLTLCYLLIH</sequence>
<dbReference type="InterPro" id="IPR025736">
    <property type="entry name" value="PucR_C-HTH_dom"/>
</dbReference>
<dbReference type="InterPro" id="IPR042070">
    <property type="entry name" value="PucR_C-HTH_sf"/>
</dbReference>
<dbReference type="Proteomes" id="UP000288028">
    <property type="component" value="Unassembled WGS sequence"/>
</dbReference>
<evidence type="ECO:0000313" key="3">
    <source>
        <dbReference type="Proteomes" id="UP000288028"/>
    </source>
</evidence>
<dbReference type="InterPro" id="IPR051448">
    <property type="entry name" value="CdaR-like_regulators"/>
</dbReference>
<dbReference type="Gene3D" id="1.10.10.2840">
    <property type="entry name" value="PucR C-terminal helix-turn-helix domain"/>
    <property type="match status" value="1"/>
</dbReference>
<name>A0A430ARA4_9ENTE</name>
<keyword evidence="3" id="KW-1185">Reference proteome</keyword>
<comment type="caution">
    <text evidence="2">The sequence shown here is derived from an EMBL/GenBank/DDBJ whole genome shotgun (WGS) entry which is preliminary data.</text>
</comment>